<dbReference type="InterPro" id="IPR013549">
    <property type="entry name" value="DUF1731"/>
</dbReference>
<dbReference type="InterPro" id="IPR001509">
    <property type="entry name" value="Epimerase_deHydtase"/>
</dbReference>
<evidence type="ECO:0000259" key="2">
    <source>
        <dbReference type="Pfam" id="PF01370"/>
    </source>
</evidence>
<feature type="domain" description="DUF1731" evidence="3">
    <location>
        <begin position="254"/>
        <end position="300"/>
    </location>
</feature>
<dbReference type="NCBIfam" id="TIGR01777">
    <property type="entry name" value="yfcH"/>
    <property type="match status" value="1"/>
</dbReference>
<evidence type="ECO:0000313" key="5">
    <source>
        <dbReference type="Proteomes" id="UP000272464"/>
    </source>
</evidence>
<evidence type="ECO:0000313" key="4">
    <source>
        <dbReference type="EMBL" id="RUT28385.1"/>
    </source>
</evidence>
<dbReference type="CDD" id="cd05242">
    <property type="entry name" value="SDR_a8"/>
    <property type="match status" value="1"/>
</dbReference>
<gene>
    <name evidence="4" type="ORF">EJP77_17350</name>
</gene>
<keyword evidence="5" id="KW-1185">Reference proteome</keyword>
<accession>A0A3S1B3L7</accession>
<evidence type="ECO:0000256" key="1">
    <source>
        <dbReference type="ARBA" id="ARBA00009353"/>
    </source>
</evidence>
<reference evidence="4 5" key="1">
    <citation type="submission" date="2018-12" db="EMBL/GenBank/DDBJ databases">
        <authorList>
            <person name="Sun L."/>
            <person name="Chen Z."/>
        </authorList>
    </citation>
    <scope>NUCLEOTIDE SEQUENCE [LARGE SCALE GENOMIC DNA]</scope>
    <source>
        <strain evidence="4 5">3-5-3</strain>
    </source>
</reference>
<sequence>MRMAVCGGTGFIGSALVSYWLEKGHEIIIVTRKSPASDRNRAATNPTYITWEELKKSPETMEGLDALVNLAGSSLNQRWTEKGKKRILDSRLQSVQAIAALLGKLQNKPGVIVQGSAVGIYGTSLTEVFDENSPTLKQDFLSEVTLKWEHEAESLTNQAIRLVTLRTGVVLGNQGGAYPLMRLPYLLGIGGRVGTGQQWMSWIHLKDMVRLIDYSVMNPAVAGPINAVSPSPVTNEEFGRTTAKAINRPYWFPLPALLLKTLLGEQSTLLLDGQRVMPRKALELGFTFQFPTLMGALNDLKGQK</sequence>
<dbReference type="InterPro" id="IPR010099">
    <property type="entry name" value="SDR39U1"/>
</dbReference>
<dbReference type="OrthoDB" id="9801773at2"/>
<dbReference type="PANTHER" id="PTHR11092">
    <property type="entry name" value="SUGAR NUCLEOTIDE EPIMERASE RELATED"/>
    <property type="match status" value="1"/>
</dbReference>
<dbReference type="Pfam" id="PF01370">
    <property type="entry name" value="Epimerase"/>
    <property type="match status" value="1"/>
</dbReference>
<dbReference type="EMBL" id="RZNX01000010">
    <property type="protein sequence ID" value="RUT28385.1"/>
    <property type="molecule type" value="Genomic_DNA"/>
</dbReference>
<dbReference type="Pfam" id="PF08338">
    <property type="entry name" value="DUF1731"/>
    <property type="match status" value="1"/>
</dbReference>
<proteinExistence type="inferred from homology"/>
<dbReference type="Gene3D" id="3.40.50.720">
    <property type="entry name" value="NAD(P)-binding Rossmann-like Domain"/>
    <property type="match status" value="1"/>
</dbReference>
<dbReference type="AlphaFoldDB" id="A0A3S1B3L7"/>
<name>A0A3S1B3L7_9BACL</name>
<organism evidence="4 5">
    <name type="scientific">Paenibacillus zeisoli</name>
    <dbReference type="NCBI Taxonomy" id="2496267"/>
    <lineage>
        <taxon>Bacteria</taxon>
        <taxon>Bacillati</taxon>
        <taxon>Bacillota</taxon>
        <taxon>Bacilli</taxon>
        <taxon>Bacillales</taxon>
        <taxon>Paenibacillaceae</taxon>
        <taxon>Paenibacillus</taxon>
    </lineage>
</organism>
<feature type="domain" description="NAD-dependent epimerase/dehydratase" evidence="2">
    <location>
        <begin position="4"/>
        <end position="219"/>
    </location>
</feature>
<dbReference type="Proteomes" id="UP000272464">
    <property type="component" value="Unassembled WGS sequence"/>
</dbReference>
<dbReference type="SUPFAM" id="SSF51735">
    <property type="entry name" value="NAD(P)-binding Rossmann-fold domains"/>
    <property type="match status" value="1"/>
</dbReference>
<dbReference type="PANTHER" id="PTHR11092:SF0">
    <property type="entry name" value="EPIMERASE FAMILY PROTEIN SDR39U1"/>
    <property type="match status" value="1"/>
</dbReference>
<comment type="caution">
    <text evidence="4">The sequence shown here is derived from an EMBL/GenBank/DDBJ whole genome shotgun (WGS) entry which is preliminary data.</text>
</comment>
<comment type="similarity">
    <text evidence="1">Belongs to the NAD(P)-dependent epimerase/dehydratase family. SDR39U1 subfamily.</text>
</comment>
<dbReference type="InterPro" id="IPR036291">
    <property type="entry name" value="NAD(P)-bd_dom_sf"/>
</dbReference>
<evidence type="ECO:0000259" key="3">
    <source>
        <dbReference type="Pfam" id="PF08338"/>
    </source>
</evidence>
<dbReference type="RefSeq" id="WP_127200524.1">
    <property type="nucleotide sequence ID" value="NZ_RZNX01000010.1"/>
</dbReference>
<protein>
    <submittedName>
        <fullName evidence="4">TIGR01777 family protein</fullName>
    </submittedName>
</protein>